<feature type="domain" description="YARHG" evidence="1">
    <location>
        <begin position="302"/>
        <end position="386"/>
    </location>
</feature>
<dbReference type="SMART" id="SM01324">
    <property type="entry name" value="YARHG"/>
    <property type="match status" value="1"/>
</dbReference>
<organism evidence="2">
    <name type="scientific">Leptotrichia alba</name>
    <dbReference type="NCBI Taxonomy" id="3239304"/>
    <lineage>
        <taxon>Bacteria</taxon>
        <taxon>Fusobacteriati</taxon>
        <taxon>Fusobacteriota</taxon>
        <taxon>Fusobacteriia</taxon>
        <taxon>Fusobacteriales</taxon>
        <taxon>Leptotrichiaceae</taxon>
        <taxon>Leptotrichia</taxon>
    </lineage>
</organism>
<gene>
    <name evidence="2" type="ORF">AB8B28_01065</name>
</gene>
<dbReference type="Pfam" id="PF13308">
    <property type="entry name" value="YARHG"/>
    <property type="match status" value="1"/>
</dbReference>
<dbReference type="InterPro" id="IPR025582">
    <property type="entry name" value="YARHG_dom"/>
</dbReference>
<dbReference type="KEGG" id="lala:AB8B28_01065"/>
<dbReference type="EMBL" id="CP165647">
    <property type="protein sequence ID" value="XDU62504.1"/>
    <property type="molecule type" value="Genomic_DNA"/>
</dbReference>
<protein>
    <submittedName>
        <fullName evidence="2">YARHG domain-containing protein</fullName>
    </submittedName>
</protein>
<name>A0AB39V5G2_9FUSO</name>
<evidence type="ECO:0000313" key="2">
    <source>
        <dbReference type="EMBL" id="XDU62504.1"/>
    </source>
</evidence>
<dbReference type="RefSeq" id="WP_369716300.1">
    <property type="nucleotide sequence ID" value="NZ_CP165647.1"/>
</dbReference>
<accession>A0AB39V5G2</accession>
<dbReference type="Gene3D" id="2.60.40.3680">
    <property type="match status" value="1"/>
</dbReference>
<dbReference type="AlphaFoldDB" id="A0AB39V5G2"/>
<proteinExistence type="predicted"/>
<sequence>MKKLVSIMIFLITCIFSFGNDWEFMSQGEHLIPLQISDMAIKKEKIEFNLRDDRFMDVSVNFVFDSSSAGSRTIGFITPPDEYNDADNAPSGTGYDSESIKNFKTVVNGKKVKIRIGKMDEFLNKGFFTAEEEKEYKNKYSKASVYYFKADLKKGENTINHSYSYRGATSTYDKGEYQYVLTTISKWKNKKVDDFEIIVNMKKNELFSLPYTFWNDGKPIKWEIVGNGDIVFLDKSKLEEGYSEIVYAKLKSGYVRYKTKNFAPDKEFYSHIPMNRYISSVKSDIKINGYKFRDPLEDEIGTNLALKGWSEGDKAIKELDKLSTFQLEVLRNYPFAQYGHEFTRKDLRNYFSQFFWYEPNKQVYVPEYIYEDRVKIIDEILKKRKK</sequence>
<dbReference type="Gene3D" id="1.20.58.1690">
    <property type="match status" value="1"/>
</dbReference>
<reference evidence="2" key="1">
    <citation type="submission" date="2024-07" db="EMBL/GenBank/DDBJ databases">
        <authorList>
            <person name="Li X.-J."/>
            <person name="Wang X."/>
        </authorList>
    </citation>
    <scope>NUCLEOTIDE SEQUENCE</scope>
    <source>
        <strain evidence="2">HSP-536</strain>
    </source>
</reference>
<dbReference type="InterPro" id="IPR038434">
    <property type="entry name" value="YARHG_sf"/>
</dbReference>
<evidence type="ECO:0000259" key="1">
    <source>
        <dbReference type="SMART" id="SM01324"/>
    </source>
</evidence>